<proteinExistence type="predicted"/>
<protein>
    <submittedName>
        <fullName evidence="1">Uncharacterized protein</fullName>
    </submittedName>
</protein>
<reference evidence="1 2" key="1">
    <citation type="submission" date="2022-07" db="EMBL/GenBank/DDBJ databases">
        <title>Genome-wide signatures of adaptation to extreme environments.</title>
        <authorList>
            <person name="Cho C.H."/>
            <person name="Yoon H.S."/>
        </authorList>
    </citation>
    <scope>NUCLEOTIDE SEQUENCE [LARGE SCALE GENOMIC DNA]</scope>
    <source>
        <strain evidence="1 2">DBV 063 E5</strain>
    </source>
</reference>
<organism evidence="1 2">
    <name type="scientific">Cyanidium caldarium</name>
    <name type="common">Red alga</name>
    <dbReference type="NCBI Taxonomy" id="2771"/>
    <lineage>
        <taxon>Eukaryota</taxon>
        <taxon>Rhodophyta</taxon>
        <taxon>Bangiophyceae</taxon>
        <taxon>Cyanidiales</taxon>
        <taxon>Cyanidiaceae</taxon>
        <taxon>Cyanidium</taxon>
    </lineage>
</organism>
<dbReference type="EMBL" id="JANCYW010000013">
    <property type="protein sequence ID" value="KAK4537648.1"/>
    <property type="molecule type" value="Genomic_DNA"/>
</dbReference>
<sequence length="126" mass="14203">MRSLSRVMGVVRPLRRRLQWAPVMGAERRGQGRCLSGVSDEGRIAAGAMGRTWQDRQTSQENMYFSKEDELMLKRLSSKLSRQVAPSAEQLADNRSVIGSILKKHGVQPTPELVEELVSYKYGVQQ</sequence>
<keyword evidence="2" id="KW-1185">Reference proteome</keyword>
<name>A0AAV9J0U2_CYACA</name>
<comment type="caution">
    <text evidence="1">The sequence shown here is derived from an EMBL/GenBank/DDBJ whole genome shotgun (WGS) entry which is preliminary data.</text>
</comment>
<dbReference type="Proteomes" id="UP001301350">
    <property type="component" value="Unassembled WGS sequence"/>
</dbReference>
<dbReference type="AlphaFoldDB" id="A0AAV9J0U2"/>
<evidence type="ECO:0000313" key="2">
    <source>
        <dbReference type="Proteomes" id="UP001301350"/>
    </source>
</evidence>
<evidence type="ECO:0000313" key="1">
    <source>
        <dbReference type="EMBL" id="KAK4537648.1"/>
    </source>
</evidence>
<gene>
    <name evidence="1" type="ORF">CDCA_CDCA13G3673</name>
</gene>
<accession>A0AAV9J0U2</accession>